<dbReference type="GO" id="GO:0016887">
    <property type="term" value="F:ATP hydrolysis activity"/>
    <property type="evidence" value="ECO:0007669"/>
    <property type="project" value="InterPro"/>
</dbReference>
<dbReference type="InterPro" id="IPR003439">
    <property type="entry name" value="ABC_transporter-like_ATP-bd"/>
</dbReference>
<dbReference type="PROSITE" id="PS50893">
    <property type="entry name" value="ABC_TRANSPORTER_2"/>
    <property type="match status" value="2"/>
</dbReference>
<dbReference type="InterPro" id="IPR003593">
    <property type="entry name" value="AAA+_ATPase"/>
</dbReference>
<feature type="region of interest" description="Disordered" evidence="5">
    <location>
        <begin position="712"/>
        <end position="741"/>
    </location>
</feature>
<dbReference type="Pfam" id="PF12848">
    <property type="entry name" value="ABC_tran_Xtn"/>
    <property type="match status" value="1"/>
</dbReference>
<dbReference type="SUPFAM" id="SSF52540">
    <property type="entry name" value="P-loop containing nucleoside triphosphate hydrolases"/>
    <property type="match status" value="2"/>
</dbReference>
<dbReference type="InterPro" id="IPR032781">
    <property type="entry name" value="ABC_tran_Xtn"/>
</dbReference>
<evidence type="ECO:0000256" key="3">
    <source>
        <dbReference type="ARBA" id="ARBA00022840"/>
    </source>
</evidence>
<evidence type="ECO:0000256" key="2">
    <source>
        <dbReference type="ARBA" id="ARBA00022741"/>
    </source>
</evidence>
<dbReference type="CDD" id="cd03221">
    <property type="entry name" value="ABCF_EF-3"/>
    <property type="match status" value="2"/>
</dbReference>
<organism evidence="7 8">
    <name type="scientific">Cymbomonas tetramitiformis</name>
    <dbReference type="NCBI Taxonomy" id="36881"/>
    <lineage>
        <taxon>Eukaryota</taxon>
        <taxon>Viridiplantae</taxon>
        <taxon>Chlorophyta</taxon>
        <taxon>Pyramimonadophyceae</taxon>
        <taxon>Pyramimonadales</taxon>
        <taxon>Pyramimonadaceae</taxon>
        <taxon>Cymbomonas</taxon>
    </lineage>
</organism>
<dbReference type="InterPro" id="IPR017871">
    <property type="entry name" value="ABC_transporter-like_CS"/>
</dbReference>
<keyword evidence="2" id="KW-0547">Nucleotide-binding</keyword>
<dbReference type="Proteomes" id="UP001190700">
    <property type="component" value="Unassembled WGS sequence"/>
</dbReference>
<evidence type="ECO:0000256" key="4">
    <source>
        <dbReference type="ARBA" id="ARBA00061344"/>
    </source>
</evidence>
<keyword evidence="3" id="KW-0067">ATP-binding</keyword>
<dbReference type="FunFam" id="3.40.50.300:FF:000104">
    <property type="entry name" value="ATP-binding cassette sub-family F member 3"/>
    <property type="match status" value="1"/>
</dbReference>
<feature type="domain" description="ABC transporter" evidence="6">
    <location>
        <begin position="404"/>
        <end position="622"/>
    </location>
</feature>
<dbReference type="InterPro" id="IPR027417">
    <property type="entry name" value="P-loop_NTPase"/>
</dbReference>
<dbReference type="FunFam" id="3.40.50.300:FF:000011">
    <property type="entry name" value="Putative ABC transporter ATP-binding component"/>
    <property type="match status" value="1"/>
</dbReference>
<gene>
    <name evidence="7" type="ORF">CYMTET_28853</name>
</gene>
<evidence type="ECO:0000313" key="8">
    <source>
        <dbReference type="Proteomes" id="UP001190700"/>
    </source>
</evidence>
<keyword evidence="8" id="KW-1185">Reference proteome</keyword>
<dbReference type="GO" id="GO:0005524">
    <property type="term" value="F:ATP binding"/>
    <property type="evidence" value="ECO:0007669"/>
    <property type="project" value="UniProtKB-KW"/>
</dbReference>
<dbReference type="PANTHER" id="PTHR19211">
    <property type="entry name" value="ATP-BINDING TRANSPORT PROTEIN-RELATED"/>
    <property type="match status" value="1"/>
</dbReference>
<feature type="compositionally biased region" description="Basic and acidic residues" evidence="5">
    <location>
        <begin position="732"/>
        <end position="741"/>
    </location>
</feature>
<evidence type="ECO:0000259" key="6">
    <source>
        <dbReference type="PROSITE" id="PS50893"/>
    </source>
</evidence>
<dbReference type="Gene3D" id="3.40.50.300">
    <property type="entry name" value="P-loop containing nucleotide triphosphate hydrolases"/>
    <property type="match status" value="2"/>
</dbReference>
<dbReference type="SMART" id="SM00382">
    <property type="entry name" value="AAA"/>
    <property type="match status" value="2"/>
</dbReference>
<dbReference type="PANTHER" id="PTHR19211:SF15">
    <property type="entry name" value="ATP-BINDING CASSETTE SUB-FAMILY F MEMBER 2"/>
    <property type="match status" value="1"/>
</dbReference>
<name>A0AAE0KVT7_9CHLO</name>
<dbReference type="PROSITE" id="PS00211">
    <property type="entry name" value="ABC_TRANSPORTER_1"/>
    <property type="match status" value="1"/>
</dbReference>
<protein>
    <recommendedName>
        <fullName evidence="6">ABC transporter domain-containing protein</fullName>
    </recommendedName>
</protein>
<evidence type="ECO:0000313" key="7">
    <source>
        <dbReference type="EMBL" id="KAK3262280.1"/>
    </source>
</evidence>
<dbReference type="Pfam" id="PF00005">
    <property type="entry name" value="ABC_tran"/>
    <property type="match status" value="2"/>
</dbReference>
<reference evidence="7 8" key="1">
    <citation type="journal article" date="2015" name="Genome Biol. Evol.">
        <title>Comparative Genomics of a Bacterivorous Green Alga Reveals Evolutionary Causalities and Consequences of Phago-Mixotrophic Mode of Nutrition.</title>
        <authorList>
            <person name="Burns J.A."/>
            <person name="Paasch A."/>
            <person name="Narechania A."/>
            <person name="Kim E."/>
        </authorList>
    </citation>
    <scope>NUCLEOTIDE SEQUENCE [LARGE SCALE GENOMIC DNA]</scope>
    <source>
        <strain evidence="7 8">PLY_AMNH</strain>
    </source>
</reference>
<comment type="caution">
    <text evidence="7">The sequence shown here is derived from an EMBL/GenBank/DDBJ whole genome shotgun (WGS) entry which is preliminary data.</text>
</comment>
<evidence type="ECO:0000256" key="1">
    <source>
        <dbReference type="ARBA" id="ARBA00022737"/>
    </source>
</evidence>
<accession>A0AAE0KVT7</accession>
<comment type="similarity">
    <text evidence="4">Belongs to the ABC transporter superfamily. ABCF family. EF3 (TC 3.A.1.121) subfamily.</text>
</comment>
<dbReference type="InterPro" id="IPR050611">
    <property type="entry name" value="ABCF"/>
</dbReference>
<feature type="domain" description="ABC transporter" evidence="6">
    <location>
        <begin position="93"/>
        <end position="334"/>
    </location>
</feature>
<sequence length="741" mass="81452">MADGGQPLSQTVSPADLALREAGGNMQAAEAKLAQGVGDDVLGALRTCTGVLASQPQAQDVKVVEFSMSVGGTELIQNTQIDLNIVCSPCTSRALRQALSAKRRQRQLGLGRKNQEAGRRYGLVGENGCGKSNFFQCLAHREVPIPEHIDIYHLNEEAQPTDRTALQAVVDHVTEEIKKLQDMQEKILCSSGPEDPRVDAINERLDELDPATFESRAAELLHGLGFKKEMMARATKDMSGGWRMRVSLARALFAQPMMLLLDEPTNHLDLEACVWLEEYLRNYSKCLVLISHSQDFLNGVCTNIIRISQQKLTYYSGDYDTFLKTLRENEVIQAKKYEKEQEDITKLREFISACGTYANLMKQAKSKQKILDKMYAAGLTEAVVSSKTMKFSFPECGKLPPPVLPFADVSFSYSGTDNDLLYHQVNLAIDCDSRVALVGPNGAGKSTLMKLMAGELKANSGTISRHPHLTFAKFHQHSTDQLDNNCTVLDYFNDSYPNMKSIDQWRAYVGKFGFTGRMQTARIGHLSEGQKSRLVFALICLAHPNLLLLDEPTNHLDIDAIDTLADAIKAYNGGLVLVSHDFRLIDQVARDIWVCDERKVTVWKGDIRSYKAALAKKMGARGRLCCRPAAGQGTRPVRVPKWGEGVRDASAEDCSGGEKRMTSCDAASGRVEEGWGCRGNTGKGERMTRCAPAVVLAGSWSDCHVSGLVHGESGAGGNGGPRSSILPVSNAVEKRERMGWK</sequence>
<proteinExistence type="inferred from homology"/>
<evidence type="ECO:0000256" key="5">
    <source>
        <dbReference type="SAM" id="MobiDB-lite"/>
    </source>
</evidence>
<dbReference type="AlphaFoldDB" id="A0AAE0KVT7"/>
<dbReference type="EMBL" id="LGRX02016336">
    <property type="protein sequence ID" value="KAK3262280.1"/>
    <property type="molecule type" value="Genomic_DNA"/>
</dbReference>
<keyword evidence="1" id="KW-0677">Repeat</keyword>